<dbReference type="Pfam" id="PF00387">
    <property type="entry name" value="PI-PLC-Y"/>
    <property type="match status" value="1"/>
</dbReference>
<gene>
    <name evidence="16" type="ORF">GDO86_013119</name>
</gene>
<keyword evidence="4" id="KW-0217">Developmental protein</keyword>
<dbReference type="CDD" id="cd00275">
    <property type="entry name" value="C2_PLC_like"/>
    <property type="match status" value="1"/>
</dbReference>
<dbReference type="InterPro" id="IPR000909">
    <property type="entry name" value="PLipase_C_PInositol-sp_X_dom"/>
</dbReference>
<dbReference type="PANTHER" id="PTHR10336:SF29">
    <property type="entry name" value="1-PHOSPHATIDYLINOSITOL 4,5-BISPHOSPHATE PHOSPHODIESTERASE ZETA-1"/>
    <property type="match status" value="1"/>
</dbReference>
<keyword evidence="10" id="KW-0278">Fertilization</keyword>
<dbReference type="GO" id="GO:0016042">
    <property type="term" value="P:lipid catabolic process"/>
    <property type="evidence" value="ECO:0007669"/>
    <property type="project" value="UniProtKB-KW"/>
</dbReference>
<dbReference type="GO" id="GO:0035556">
    <property type="term" value="P:intracellular signal transduction"/>
    <property type="evidence" value="ECO:0007669"/>
    <property type="project" value="InterPro"/>
</dbReference>
<comment type="cofactor">
    <cofactor evidence="1">
        <name>Ca(2+)</name>
        <dbReference type="ChEBI" id="CHEBI:29108"/>
    </cofactor>
</comment>
<dbReference type="GO" id="GO:0048471">
    <property type="term" value="C:perinuclear region of cytoplasm"/>
    <property type="evidence" value="ECO:0007669"/>
    <property type="project" value="UniProtKB-SubCell"/>
</dbReference>
<dbReference type="InterPro" id="IPR017946">
    <property type="entry name" value="PLC-like_Pdiesterase_TIM-brl"/>
</dbReference>
<dbReference type="InterPro" id="IPR001711">
    <property type="entry name" value="PLipase_C_Pinositol-sp_Y"/>
</dbReference>
<dbReference type="InterPro" id="IPR035892">
    <property type="entry name" value="C2_domain_sf"/>
</dbReference>
<dbReference type="FunFam" id="3.20.20.190:FF:000039">
    <property type="entry name" value="Phosphoinositide phospholipase C"/>
    <property type="match status" value="1"/>
</dbReference>
<evidence type="ECO:0000256" key="5">
    <source>
        <dbReference type="ARBA" id="ARBA00022801"/>
    </source>
</evidence>
<comment type="subcellular location">
    <subcellularLocation>
        <location evidence="3">Cytoplasm</location>
        <location evidence="3">Perinuclear region</location>
    </subcellularLocation>
</comment>
<keyword evidence="7 12" id="KW-0442">Lipid degradation</keyword>
<dbReference type="Pfam" id="PF00168">
    <property type="entry name" value="C2"/>
    <property type="match status" value="1"/>
</dbReference>
<evidence type="ECO:0000313" key="17">
    <source>
        <dbReference type="Proteomes" id="UP000812440"/>
    </source>
</evidence>
<evidence type="ECO:0000256" key="2">
    <source>
        <dbReference type="ARBA" id="ARBA00003992"/>
    </source>
</evidence>
<dbReference type="Gene3D" id="3.20.20.190">
    <property type="entry name" value="Phosphatidylinositol (PI) phosphodiesterase"/>
    <property type="match status" value="1"/>
</dbReference>
<comment type="catalytic activity">
    <reaction evidence="11">
        <text>a 1,2-diacyl-sn-glycero-3-phospho-(1D-myo-inositol-4,5-bisphosphate) + H2O = 1D-myo-inositol 1,4,5-trisphosphate + a 1,2-diacyl-sn-glycerol + H(+)</text>
        <dbReference type="Rhea" id="RHEA:33179"/>
        <dbReference type="ChEBI" id="CHEBI:15377"/>
        <dbReference type="ChEBI" id="CHEBI:15378"/>
        <dbReference type="ChEBI" id="CHEBI:17815"/>
        <dbReference type="ChEBI" id="CHEBI:58456"/>
        <dbReference type="ChEBI" id="CHEBI:203600"/>
        <dbReference type="EC" id="3.1.4.11"/>
    </reaction>
    <physiologicalReaction direction="left-to-right" evidence="11">
        <dbReference type="Rhea" id="RHEA:33180"/>
    </physiologicalReaction>
</comment>
<evidence type="ECO:0000256" key="13">
    <source>
        <dbReference type="SAM" id="MobiDB-lite"/>
    </source>
</evidence>
<keyword evidence="5 12" id="KW-0378">Hydrolase</keyword>
<evidence type="ECO:0000256" key="8">
    <source>
        <dbReference type="ARBA" id="ARBA00023098"/>
    </source>
</evidence>
<evidence type="ECO:0000259" key="15">
    <source>
        <dbReference type="PROSITE" id="PS50008"/>
    </source>
</evidence>
<protein>
    <recommendedName>
        <fullName evidence="12">Phosphoinositide phospholipase C</fullName>
        <ecNumber evidence="12">3.1.4.11</ecNumber>
    </recommendedName>
</protein>
<dbReference type="SMART" id="SM00149">
    <property type="entry name" value="PLCYc"/>
    <property type="match status" value="1"/>
</dbReference>
<dbReference type="GO" id="GO:0060470">
    <property type="term" value="P:positive regulation of cytosolic calcium ion concentration involved in egg activation"/>
    <property type="evidence" value="ECO:0007669"/>
    <property type="project" value="TreeGrafter"/>
</dbReference>
<feature type="domain" description="C2" evidence="14">
    <location>
        <begin position="368"/>
        <end position="477"/>
    </location>
</feature>
<feature type="region of interest" description="Disordered" evidence="13">
    <location>
        <begin position="172"/>
        <end position="235"/>
    </location>
</feature>
<dbReference type="PROSITE" id="PS50008">
    <property type="entry name" value="PIPLC_Y_DOMAIN"/>
    <property type="match status" value="1"/>
</dbReference>
<evidence type="ECO:0000256" key="9">
    <source>
        <dbReference type="ARBA" id="ARBA00023224"/>
    </source>
</evidence>
<comment type="function">
    <text evidence="2">The production of the second messenger molecules diacylglycerol (DAG) and inositol 1,4,5-trisphosphate (IP3) is mediated by activated phosphatidylinositol-specific phospholipase C enzymes. In vitro, hydrolyzes PtdIns(4,5)P2 in a Ca(2+)-dependent manner. Triggers intracellular Ca(2+) oscillations in oocytes solely during M phase and is involved in inducing oocyte activation and initiating embryonic development up to the blastocyst stage. Is therefore a strong candidate for the egg-activating soluble sperm factor that is transferred from the sperm into the egg cytoplasm following gamete membrane fusion. May exert an inhibitory effect on phospholipase-C-coupled processes that depend on calcium ions and protein kinase C, including CFTR trafficking and function.</text>
</comment>
<keyword evidence="17" id="KW-1185">Reference proteome</keyword>
<dbReference type="InterPro" id="IPR001192">
    <property type="entry name" value="PI-PLC_fam"/>
</dbReference>
<dbReference type="SUPFAM" id="SSF49562">
    <property type="entry name" value="C2 domain (Calcium/lipid-binding domain, CaLB)"/>
    <property type="match status" value="1"/>
</dbReference>
<dbReference type="GO" id="GO:0004435">
    <property type="term" value="F:phosphatidylinositol-4,5-bisphosphate phospholipase C activity"/>
    <property type="evidence" value="ECO:0007669"/>
    <property type="project" value="UniProtKB-EC"/>
</dbReference>
<dbReference type="InterPro" id="IPR000008">
    <property type="entry name" value="C2_dom"/>
</dbReference>
<dbReference type="PROSITE" id="PS50004">
    <property type="entry name" value="C2"/>
    <property type="match status" value="1"/>
</dbReference>
<evidence type="ECO:0000256" key="3">
    <source>
        <dbReference type="ARBA" id="ARBA00004556"/>
    </source>
</evidence>
<name>A0A8T2ISV8_9PIPI</name>
<evidence type="ECO:0000256" key="12">
    <source>
        <dbReference type="RuleBase" id="RU361133"/>
    </source>
</evidence>
<dbReference type="PROSITE" id="PS50007">
    <property type="entry name" value="PIPLC_X_DOMAIN"/>
    <property type="match status" value="1"/>
</dbReference>
<dbReference type="Gene3D" id="2.60.40.150">
    <property type="entry name" value="C2 domain"/>
    <property type="match status" value="1"/>
</dbReference>
<accession>A0A8T2ISV8</accession>
<dbReference type="PRINTS" id="PR00390">
    <property type="entry name" value="PHPHLIPASEC"/>
</dbReference>
<evidence type="ECO:0000256" key="11">
    <source>
        <dbReference type="ARBA" id="ARBA00023674"/>
    </source>
</evidence>
<dbReference type="EC" id="3.1.4.11" evidence="12"/>
<evidence type="ECO:0000256" key="10">
    <source>
        <dbReference type="ARBA" id="ARBA00023279"/>
    </source>
</evidence>
<evidence type="ECO:0000256" key="1">
    <source>
        <dbReference type="ARBA" id="ARBA00001913"/>
    </source>
</evidence>
<keyword evidence="6" id="KW-0106">Calcium</keyword>
<evidence type="ECO:0000313" key="16">
    <source>
        <dbReference type="EMBL" id="KAG8435032.1"/>
    </source>
</evidence>
<dbReference type="Proteomes" id="UP000812440">
    <property type="component" value="Chromosome 7"/>
</dbReference>
<comment type="caution">
    <text evidence="16">The sequence shown here is derived from an EMBL/GenBank/DDBJ whole genome shotgun (WGS) entry which is preliminary data.</text>
</comment>
<keyword evidence="9" id="KW-0807">Transducer</keyword>
<evidence type="ECO:0000256" key="4">
    <source>
        <dbReference type="ARBA" id="ARBA00022473"/>
    </source>
</evidence>
<evidence type="ECO:0000259" key="14">
    <source>
        <dbReference type="PROSITE" id="PS50004"/>
    </source>
</evidence>
<dbReference type="OrthoDB" id="269822at2759"/>
<proteinExistence type="predicted"/>
<dbReference type="PANTHER" id="PTHR10336">
    <property type="entry name" value="PHOSPHOINOSITIDE-SPECIFIC PHOSPHOLIPASE C FAMILY PROTEIN"/>
    <property type="match status" value="1"/>
</dbReference>
<dbReference type="SMART" id="SM00148">
    <property type="entry name" value="PLCXc"/>
    <property type="match status" value="1"/>
</dbReference>
<dbReference type="SUPFAM" id="SSF51695">
    <property type="entry name" value="PLC-like phosphodiesterases"/>
    <property type="match status" value="1"/>
</dbReference>
<dbReference type="AlphaFoldDB" id="A0A8T2ISV8"/>
<feature type="non-terminal residue" evidence="16">
    <location>
        <position position="1"/>
    </location>
</feature>
<reference evidence="16" key="1">
    <citation type="thesis" date="2020" institute="ProQuest LLC" country="789 East Eisenhower Parkway, Ann Arbor, MI, USA">
        <title>Comparative Genomics and Chromosome Evolution.</title>
        <authorList>
            <person name="Mudd A.B."/>
        </authorList>
    </citation>
    <scope>NUCLEOTIDE SEQUENCE</scope>
    <source>
        <strain evidence="16">Female2</strain>
        <tissue evidence="16">Blood</tissue>
    </source>
</reference>
<dbReference type="Pfam" id="PF00388">
    <property type="entry name" value="PI-PLC-X"/>
    <property type="match status" value="1"/>
</dbReference>
<keyword evidence="8 12" id="KW-0443">Lipid metabolism</keyword>
<organism evidence="16 17">
    <name type="scientific">Hymenochirus boettgeri</name>
    <name type="common">Congo dwarf clawed frog</name>
    <dbReference type="NCBI Taxonomy" id="247094"/>
    <lineage>
        <taxon>Eukaryota</taxon>
        <taxon>Metazoa</taxon>
        <taxon>Chordata</taxon>
        <taxon>Craniata</taxon>
        <taxon>Vertebrata</taxon>
        <taxon>Euteleostomi</taxon>
        <taxon>Amphibia</taxon>
        <taxon>Batrachia</taxon>
        <taxon>Anura</taxon>
        <taxon>Pipoidea</taxon>
        <taxon>Pipidae</taxon>
        <taxon>Pipinae</taxon>
        <taxon>Hymenochirus</taxon>
    </lineage>
</organism>
<feature type="compositionally biased region" description="Acidic residues" evidence="13">
    <location>
        <begin position="193"/>
        <end position="209"/>
    </location>
</feature>
<evidence type="ECO:0000256" key="6">
    <source>
        <dbReference type="ARBA" id="ARBA00022837"/>
    </source>
</evidence>
<sequence length="477" mass="54975">MSYEGFARYMNSSDNHLFRKEHKKVYQDMSLPLTEYFISSSHNTYLMGDQIFGQSHMFGYIRALKEGCRCVELDCWDGPHGEPVVCHGYTFTNMLLFRDIIGTISVHAFEASPFPLILSLENHCSPKQQKVMANCLKSILGDLLLTAKVGNPDSEVLPSPEELKFKILIKNKKASQHRGPSQGPERQKQGGESQDENEDEEGTEDEEDPVWTSLENSSSKPMGVRAQKPSNRKPKDKKITICIELSDLVIYTKSEKFIDFEHSRDHQQYNENNSLEERRAHKLLRRATMEFIHHTNQFLTRIYPAGFRVGSSNYDPQEFWNVGCQMVALNFQTHGVPMDLQNGKFQDNGGCGYILKPDCLRKDLCDFNPYEIRFKYRPVRLTIKVISAYQLPRRKGFKQYNLKATVEIYGVPCDNAKNEMQIKRTDVFNPSWNTRLTFMVRIPALALVRFRVEEHAHRFGKDFLGQNTIPFTSLSKG</sequence>
<evidence type="ECO:0000256" key="7">
    <source>
        <dbReference type="ARBA" id="ARBA00022963"/>
    </source>
</evidence>
<feature type="domain" description="PI-PLC Y-box" evidence="15">
    <location>
        <begin position="245"/>
        <end position="361"/>
    </location>
</feature>
<dbReference type="GO" id="GO:0005634">
    <property type="term" value="C:nucleus"/>
    <property type="evidence" value="ECO:0007669"/>
    <property type="project" value="TreeGrafter"/>
</dbReference>
<dbReference type="EMBL" id="JAACNH010000008">
    <property type="protein sequence ID" value="KAG8435032.1"/>
    <property type="molecule type" value="Genomic_DNA"/>
</dbReference>